<dbReference type="eggNOG" id="KOG2208">
    <property type="taxonomic scope" value="Eukaryota"/>
</dbReference>
<dbReference type="InterPro" id="IPR036612">
    <property type="entry name" value="KH_dom_type_1_sf"/>
</dbReference>
<feature type="domain" description="K Homology" evidence="7">
    <location>
        <begin position="1342"/>
        <end position="1410"/>
    </location>
</feature>
<feature type="region of interest" description="Disordered" evidence="6">
    <location>
        <begin position="1764"/>
        <end position="1863"/>
    </location>
</feature>
<feature type="compositionally biased region" description="Low complexity" evidence="6">
    <location>
        <begin position="1456"/>
        <end position="1472"/>
    </location>
</feature>
<reference evidence="9" key="1">
    <citation type="journal article" date="2013" name="BMC Genomics">
        <title>Genome and transcriptome sequencing of the halophilic fungus Wallemia ichthyophaga: haloadaptations present and absent.</title>
        <authorList>
            <person name="Zajc J."/>
            <person name="Liu Y."/>
            <person name="Dai W."/>
            <person name="Yang Z."/>
            <person name="Hu J."/>
            <person name="Gostincar C."/>
            <person name="Gunde-Cimerman N."/>
        </authorList>
    </citation>
    <scope>NUCLEOTIDE SEQUENCE [LARGE SCALE GENOMIC DNA]</scope>
    <source>
        <strain evidence="9">EXF-994 / CBS 113033</strain>
    </source>
</reference>
<evidence type="ECO:0000256" key="3">
    <source>
        <dbReference type="ARBA" id="ARBA00023054"/>
    </source>
</evidence>
<feature type="compositionally biased region" description="Acidic residues" evidence="6">
    <location>
        <begin position="107"/>
        <end position="117"/>
    </location>
</feature>
<sequence length="2216" mass="246011">MPPTGDKRFSGTASNPKFHKTKKNQQKVVLDDRFKDLFDFQSTSKVDKFGRKVKPKDGAHELKQFYNINKDDEKAAKKERQQRDQLNELEQPQQPKSAMDYARGEAIMEDSDSDSSSDSDSVSDSASSDSSADDEVELQPENYENQLVGSDDEDEDSDDDDNDDDEIPQSLNDDEIKDEMRRLDAQAKAYNENAEDGDDDDTIDFTSRLAVTNLDWDHLSAQDIYVALDSILQGTEHKKALKNVSVYMSQFGKNRIEHEEQSGPTLIGANKTKKGKERQLDPESALREYQLGRLRYYYAIVTLSSSKAAHKLFSEAHNTEIERTANILQFQVVPDGVAFEEDDIRDQANTSSESYRGVDFQTPALRHSKVKLTWDEDDDKRVALTRKRMNKEDIEQNDFKAYLASESEDESENEQENQRRAALLRAALSGEQGDARELRGGKKDREGEMEVTFAPGLSEKNTKKGKDSDGDENMTTLERYKKKEKAKKDAKKDKRKNQMQDDDSEHQEQMEQQEKPSDQAGFDDDFFQSGSEDEAAFDNRAAEDDRAAIAKPYKKDERKSKIEDKEDAQDSGRVESTADELKLLTNEKDDAKHFDMDDIIKSEKKQGRKRKHNKKSKGNDDGDAEDNFEINVDDDRFKNVLEDHQYAIDPTLPNFKPTKSMKKLLAERSRRSQRDGDDVAANNAPSIDSLIQSKNPWEDDDNDIQTSKAEQTYIAESFTEKENESAIDTFKQGSLQLDKKYYKIFAAQQRLEDADALAERQKKKIKIDNNKRTRTTVKEHSMDLYNLSLSLPLPNLPNQDYLFEFDNSTDSYDKLSSSITQSQSCVLNHHQQSNLSIWHLSGSFQNVLNARGQLIRDLPLKSFLQLKIPKSDLLVHDLNPSHPLDCLSTALKDKIISLNSLTGVNFALKELPPSNFQHGLQLQRMVQFTIVGGQEAIEHAKIAVLVTMDQSNGLHADKVDIDFKLHPIIASKKRSVIRTIEEETETNIYLPPPLAGVLGNASPRAASLPDQRNFIHITGDFFGVQRAKDMLVQVAVQKVNSKSVLSRDAALLPRKLDALVLEKADELRTIMADNGTFIKFPVIGSQASIIQIFGDNRVSIERTIRSVMQLACFYYVASVWLLPVTFDVLIPPPSINPSTVPPGDLEKLALESGAEIVLKSNCFEAHGSDASVRDAIARVLDLDIVQGFHHEIRFQVELANEHRDFISGKKNGKINKIMKSANVRIKYETLSEYNFLIDVAGSDLGALSGLSMLQEELPAEMSFHVPEVYHKRIIGVGGKNIQRIMKKFGVYVKFSNADEFAALGGYCDNEDNVISRTPAKNAMNLENLKQSVMELVNPKDKDYTNESIMIPRKYHRTLLGEKSIFLHDIESKTGCIVRFPDKELATDSVAIFGPEHQVNIAKTMVLDHVPFEAEYLAPRSSQIKTAVNDNRFAELLNTIRSDLHVSISAPAQLSKPSDNVQNSSPQSDSSSASEDDEDLAFKVRCQRSNIDMLGAAKDALEDYLKSRGVPLHARPTIPTQQPMRADVLAGAFPLFNSKIIPATESPTNETFDGFQDASAQFTRPGESRHNTLSSNSIGSGSSAAALMGQKPNFSGSSTLGGTKTGAVGSGRRLRAAVSTPNVKALFGNDGSGGYPGSTVSSPDSNTAMSSPYGGIGEEAINSASSQAQLQQTQAAAAYYAAASQQAQEQQYTQNVWGPPTPPTHYGRPTIPPAADATKSYAQTTEDTAAKRGTDSIMEAKMKPQQPQRTLASQRAQSLDLGALVGKTPNATGSNGQNQGYAGVVGDPSAGTGNYASSTNPSSRPSPREFNKPQRPSHLGHQSHYSIGGPVGGVMQQDPKFFGSSASLGGHAHTRSLPQVTPPELDTQMNQQQFFSPISPPLSNNSQAIGSSGSIYAQQSQPNHPTGLRHARSLSTNPRNKLQNIPNPISIPPTNNADIQQYSNISNPNSATSATFSQQQIPSRIETPSGNFDGLSTDQANEISRVLAQLPAPTPASFKIEEDQRDKVQFHINLRRCETQCKPYEWIGWDVSVPLPSAEGESNDENKDIEFITVEKVVDILCDTKTRGVDLETGLKEMNLNVLLNKLEEEGKDLAPAEFIDSLAQKGEIVTCKLPNNKAIKRRQKKKARAQMRKVNPIKNYDDIYIKPYIEITVDDGVHVMRNTLCLTNTLSSLHANGVSFNHKGFEKPYTERLHTLRDSSMGNLAWTGISNHKIDS</sequence>
<feature type="domain" description="K Homology" evidence="7">
    <location>
        <begin position="953"/>
        <end position="1036"/>
    </location>
</feature>
<dbReference type="Pfam" id="PF00013">
    <property type="entry name" value="KH_1"/>
    <property type="match status" value="2"/>
</dbReference>
<feature type="compositionally biased region" description="Acidic residues" evidence="6">
    <location>
        <begin position="150"/>
        <end position="177"/>
    </location>
</feature>
<feature type="compositionally biased region" description="Basic and acidic residues" evidence="6">
    <location>
        <begin position="46"/>
        <end position="86"/>
    </location>
</feature>
<feature type="compositionally biased region" description="Basic and acidic residues" evidence="6">
    <location>
        <begin position="433"/>
        <end position="448"/>
    </location>
</feature>
<protein>
    <submittedName>
        <fullName evidence="8">Pre-rRNA-processing protein esf1</fullName>
    </submittedName>
</protein>
<feature type="compositionally biased region" description="Acidic residues" evidence="6">
    <location>
        <begin position="521"/>
        <end position="536"/>
    </location>
</feature>
<dbReference type="GO" id="GO:0005730">
    <property type="term" value="C:nucleolus"/>
    <property type="evidence" value="ECO:0007669"/>
    <property type="project" value="UniProtKB-SubCell"/>
</dbReference>
<feature type="compositionally biased region" description="Basic and acidic residues" evidence="6">
    <location>
        <begin position="540"/>
        <end position="573"/>
    </location>
</feature>
<dbReference type="PROSITE" id="PS50084">
    <property type="entry name" value="KH_TYPE_1"/>
    <property type="match status" value="2"/>
</dbReference>
<dbReference type="PANTHER" id="PTHR12202">
    <property type="entry name" value="ESF1 HOMOLOG"/>
    <property type="match status" value="1"/>
</dbReference>
<evidence type="ECO:0000259" key="7">
    <source>
        <dbReference type="SMART" id="SM00322"/>
    </source>
</evidence>
<feature type="compositionally biased region" description="Low complexity" evidence="6">
    <location>
        <begin position="118"/>
        <end position="130"/>
    </location>
</feature>
<dbReference type="PANTHER" id="PTHR12202:SF0">
    <property type="entry name" value="ESF1 HOMOLOG"/>
    <property type="match status" value="1"/>
</dbReference>
<feature type="region of interest" description="Disordered" evidence="6">
    <location>
        <begin position="46"/>
        <end position="177"/>
    </location>
</feature>
<dbReference type="SUPFAM" id="SSF54791">
    <property type="entry name" value="Eukaryotic type KH-domain (KH-domain type I)"/>
    <property type="match status" value="3"/>
</dbReference>
<dbReference type="InterPro" id="IPR004087">
    <property type="entry name" value="KH_dom"/>
</dbReference>
<evidence type="ECO:0000256" key="2">
    <source>
        <dbReference type="ARBA" id="ARBA00009087"/>
    </source>
</evidence>
<dbReference type="HOGENOM" id="CLU_231043_0_0_1"/>
<feature type="compositionally biased region" description="Low complexity" evidence="6">
    <location>
        <begin position="1573"/>
        <end position="1585"/>
    </location>
</feature>
<feature type="compositionally biased region" description="Basic and acidic residues" evidence="6">
    <location>
        <begin position="506"/>
        <end position="517"/>
    </location>
</feature>
<name>R9AEF1_WALI9</name>
<evidence type="ECO:0000256" key="6">
    <source>
        <dbReference type="SAM" id="MobiDB-lite"/>
    </source>
</evidence>
<feature type="compositionally biased region" description="Low complexity" evidence="6">
    <location>
        <begin position="1594"/>
        <end position="1605"/>
    </location>
</feature>
<dbReference type="GO" id="GO:0003723">
    <property type="term" value="F:RNA binding"/>
    <property type="evidence" value="ECO:0007669"/>
    <property type="project" value="UniProtKB-UniRule"/>
</dbReference>
<feature type="compositionally biased region" description="Polar residues" evidence="6">
    <location>
        <begin position="1768"/>
        <end position="1779"/>
    </location>
</feature>
<feature type="compositionally biased region" description="Basic residues" evidence="6">
    <location>
        <begin position="606"/>
        <end position="616"/>
    </location>
</feature>
<feature type="region of interest" description="Disordered" evidence="6">
    <location>
        <begin position="1701"/>
        <end position="1735"/>
    </location>
</feature>
<keyword evidence="4" id="KW-0539">Nucleus</keyword>
<feature type="region of interest" description="Disordered" evidence="6">
    <location>
        <begin position="1"/>
        <end position="26"/>
    </location>
</feature>
<feature type="region of interest" description="Disordered" evidence="6">
    <location>
        <begin position="1948"/>
        <end position="1973"/>
    </location>
</feature>
<dbReference type="RefSeq" id="XP_009268611.1">
    <property type="nucleotide sequence ID" value="XM_009270336.1"/>
</dbReference>
<organism evidence="8 9">
    <name type="scientific">Wallemia ichthyophaga (strain EXF-994 / CBS 113033)</name>
    <dbReference type="NCBI Taxonomy" id="1299270"/>
    <lineage>
        <taxon>Eukaryota</taxon>
        <taxon>Fungi</taxon>
        <taxon>Dikarya</taxon>
        <taxon>Basidiomycota</taxon>
        <taxon>Wallemiomycotina</taxon>
        <taxon>Wallemiomycetes</taxon>
        <taxon>Wallemiales</taxon>
        <taxon>Wallemiaceae</taxon>
        <taxon>Wallemia</taxon>
    </lineage>
</organism>
<dbReference type="InterPro" id="IPR039754">
    <property type="entry name" value="Esf1"/>
</dbReference>
<feature type="compositionally biased region" description="Basic and acidic residues" evidence="6">
    <location>
        <begin position="579"/>
        <end position="605"/>
    </location>
</feature>
<feature type="region of interest" description="Disordered" evidence="6">
    <location>
        <begin position="426"/>
        <end position="628"/>
    </location>
</feature>
<keyword evidence="9" id="KW-1185">Reference proteome</keyword>
<dbReference type="Pfam" id="PF08159">
    <property type="entry name" value="NUC153"/>
    <property type="match status" value="1"/>
</dbReference>
<proteinExistence type="inferred from homology"/>
<dbReference type="InterPro" id="IPR056553">
    <property type="entry name" value="KH_Mug60-KHD4"/>
</dbReference>
<dbReference type="InterPro" id="IPR012580">
    <property type="entry name" value="NUC153"/>
</dbReference>
<dbReference type="Pfam" id="PF25121">
    <property type="entry name" value="RRM_ESF1"/>
    <property type="match status" value="1"/>
</dbReference>
<feature type="domain" description="K Homology" evidence="7">
    <location>
        <begin position="1257"/>
        <end position="1337"/>
    </location>
</feature>
<dbReference type="EMBL" id="KE007234">
    <property type="protein sequence ID" value="EOR00510.1"/>
    <property type="molecule type" value="Genomic_DNA"/>
</dbReference>
<feature type="compositionally biased region" description="Polar residues" evidence="6">
    <location>
        <begin position="683"/>
        <end position="695"/>
    </location>
</feature>
<dbReference type="SMART" id="SM00322">
    <property type="entry name" value="KH"/>
    <property type="match status" value="3"/>
</dbReference>
<evidence type="ECO:0000313" key="8">
    <source>
        <dbReference type="EMBL" id="EOR00510.1"/>
    </source>
</evidence>
<dbReference type="Pfam" id="PF24563">
    <property type="entry name" value="KH_Mug60-KHD4"/>
    <property type="match status" value="1"/>
</dbReference>
<feature type="region of interest" description="Disordered" evidence="6">
    <location>
        <begin position="1451"/>
        <end position="1478"/>
    </location>
</feature>
<keyword evidence="5" id="KW-0694">RNA-binding</keyword>
<evidence type="ECO:0000313" key="9">
    <source>
        <dbReference type="Proteomes" id="UP000014064"/>
    </source>
</evidence>
<dbReference type="InterPro" id="IPR056750">
    <property type="entry name" value="RRM_ESF1"/>
</dbReference>
<evidence type="ECO:0000256" key="5">
    <source>
        <dbReference type="PROSITE-ProRule" id="PRU00117"/>
    </source>
</evidence>
<dbReference type="KEGG" id="wic:J056_000708"/>
<dbReference type="STRING" id="1299270.R9AEF1"/>
<dbReference type="OrthoDB" id="271862at2759"/>
<feature type="compositionally biased region" description="Polar residues" evidence="6">
    <location>
        <begin position="1790"/>
        <end position="1799"/>
    </location>
</feature>
<dbReference type="CDD" id="cd22453">
    <property type="entry name" value="KH-I_MUG60_like"/>
    <property type="match status" value="1"/>
</dbReference>
<gene>
    <name evidence="8" type="ORF">J056_000708</name>
</gene>
<dbReference type="Gene3D" id="3.30.1370.10">
    <property type="entry name" value="K Homology domain, type 1"/>
    <property type="match status" value="3"/>
</dbReference>
<feature type="compositionally biased region" description="Basic and acidic residues" evidence="6">
    <location>
        <begin position="665"/>
        <end position="677"/>
    </location>
</feature>
<dbReference type="Proteomes" id="UP000014064">
    <property type="component" value="Unassembled WGS sequence"/>
</dbReference>
<feature type="compositionally biased region" description="Basic and acidic residues" evidence="6">
    <location>
        <begin position="478"/>
        <end position="499"/>
    </location>
</feature>
<dbReference type="eggNOG" id="KOG2318">
    <property type="taxonomic scope" value="Eukaryota"/>
</dbReference>
<feature type="region of interest" description="Disordered" evidence="6">
    <location>
        <begin position="1561"/>
        <end position="1613"/>
    </location>
</feature>
<comment type="similarity">
    <text evidence="2">Belongs to the ESF1 family.</text>
</comment>
<dbReference type="GO" id="GO:0006364">
    <property type="term" value="P:rRNA processing"/>
    <property type="evidence" value="ECO:0007669"/>
    <property type="project" value="InterPro"/>
</dbReference>
<evidence type="ECO:0000256" key="1">
    <source>
        <dbReference type="ARBA" id="ARBA00004604"/>
    </source>
</evidence>
<dbReference type="InterPro" id="IPR004088">
    <property type="entry name" value="KH_dom_type_1"/>
</dbReference>
<feature type="region of interest" description="Disordered" evidence="6">
    <location>
        <begin position="665"/>
        <end position="703"/>
    </location>
</feature>
<evidence type="ECO:0000256" key="4">
    <source>
        <dbReference type="ARBA" id="ARBA00023242"/>
    </source>
</evidence>
<keyword evidence="3" id="KW-0175">Coiled coil</keyword>
<comment type="subcellular location">
    <subcellularLocation>
        <location evidence="1">Nucleus</location>
        <location evidence="1">Nucleolus</location>
    </subcellularLocation>
</comment>
<dbReference type="GeneID" id="20373660"/>
<accession>R9AEF1</accession>